<reference evidence="1 2" key="1">
    <citation type="submission" date="2023-10" db="EMBL/GenBank/DDBJ databases">
        <title>Marine bacteria isolated from horseshoe crab.</title>
        <authorList>
            <person name="Cheng T.H."/>
        </authorList>
    </citation>
    <scope>NUCLEOTIDE SEQUENCE [LARGE SCALE GENOMIC DNA]</scope>
    <source>
        <strain evidence="1 2">HSC6</strain>
    </source>
</reference>
<dbReference type="Gene3D" id="3.10.450.50">
    <property type="match status" value="1"/>
</dbReference>
<dbReference type="Pfam" id="PF02810">
    <property type="entry name" value="SEC-C"/>
    <property type="match status" value="1"/>
</dbReference>
<sequence>MLKPIIKEDGVTTRERYLAKLTSSKFFGLWSYPNVYTDEGLSKNGQGKELCDLLVVSGDTAIIFSDKDIKFSVEKGEDVAWKRWFKKAVTKSAQQLYGAEKWLLQHSTRVFLDKQCTSKFPLELSSIKKIHLIAVTCNTASYIKRSFNSRSGSLIQQYHMDTHKCMEQPFHIGDLYPDKRFIHVLDEVSLDIVLTEIDTITDFIHYLDEKVRVIRNKELSWATGEEEIVCAYLRNRYSSQENNLGKIAPPVESDKKLGMALCDGLWDEFKSSDIYSVTKSYFKQGSTLDTLLERFSSHILEGNVGIAADKPFSTHEQAVRELALEPRMSRAKLSHAFSDKLMEVPQDKRSSRLIRSDYFEKKLYVFLFLPRDDEQSDIEYRDERQQFSNAYALVAKLIHPHITKVVLIATDTYGTVRTSEDIYCFNFDRPLETEEKILARKLQKEEGILKKAKTGFNRPNWLKAIKKSTRKDSSKNYKNVKPKRNEPCACGSGKKYKKCCMPA</sequence>
<dbReference type="SUPFAM" id="SSF103642">
    <property type="entry name" value="Sec-C motif"/>
    <property type="match status" value="1"/>
</dbReference>
<dbReference type="Proteomes" id="UP001186452">
    <property type="component" value="Unassembled WGS sequence"/>
</dbReference>
<keyword evidence="2" id="KW-1185">Reference proteome</keyword>
<evidence type="ECO:0000313" key="1">
    <source>
        <dbReference type="EMBL" id="MDV5167429.1"/>
    </source>
</evidence>
<dbReference type="InterPro" id="IPR004027">
    <property type="entry name" value="SEC_C_motif"/>
</dbReference>
<accession>A0ABU3ZBD8</accession>
<protein>
    <submittedName>
        <fullName evidence="1">SEC-C metal-binding domain-containing protein</fullName>
    </submittedName>
</protein>
<comment type="caution">
    <text evidence="1">The sequence shown here is derived from an EMBL/GenBank/DDBJ whole genome shotgun (WGS) entry which is preliminary data.</text>
</comment>
<dbReference type="RefSeq" id="WP_317519976.1">
    <property type="nucleotide sequence ID" value="NZ_JAWJZI010000001.1"/>
</dbReference>
<evidence type="ECO:0000313" key="2">
    <source>
        <dbReference type="Proteomes" id="UP001186452"/>
    </source>
</evidence>
<organism evidence="1 2">
    <name type="scientific">Photobacterium rosenbergii</name>
    <dbReference type="NCBI Taxonomy" id="294936"/>
    <lineage>
        <taxon>Bacteria</taxon>
        <taxon>Pseudomonadati</taxon>
        <taxon>Pseudomonadota</taxon>
        <taxon>Gammaproteobacteria</taxon>
        <taxon>Vibrionales</taxon>
        <taxon>Vibrionaceae</taxon>
        <taxon>Photobacterium</taxon>
    </lineage>
</organism>
<gene>
    <name evidence="1" type="ORF">R2X38_00280</name>
</gene>
<name>A0ABU3ZBD8_9GAMM</name>
<proteinExistence type="predicted"/>
<dbReference type="EMBL" id="JAWJZI010000001">
    <property type="protein sequence ID" value="MDV5167429.1"/>
    <property type="molecule type" value="Genomic_DNA"/>
</dbReference>